<dbReference type="InterPro" id="IPR001943">
    <property type="entry name" value="UVR_dom"/>
</dbReference>
<proteinExistence type="predicted"/>
<dbReference type="GO" id="GO:1990170">
    <property type="term" value="P:stress response to cadmium ion"/>
    <property type="evidence" value="ECO:0007669"/>
    <property type="project" value="TreeGrafter"/>
</dbReference>
<organism evidence="2">
    <name type="scientific">Dictyoglomus thermophilum</name>
    <dbReference type="NCBI Taxonomy" id="14"/>
    <lineage>
        <taxon>Bacteria</taxon>
        <taxon>Pseudomonadati</taxon>
        <taxon>Dictyoglomota</taxon>
        <taxon>Dictyoglomia</taxon>
        <taxon>Dictyoglomales</taxon>
        <taxon>Dictyoglomaceae</taxon>
        <taxon>Dictyoglomus</taxon>
    </lineage>
</organism>
<dbReference type="GO" id="GO:0005507">
    <property type="term" value="F:copper ion binding"/>
    <property type="evidence" value="ECO:0007669"/>
    <property type="project" value="TreeGrafter"/>
</dbReference>
<dbReference type="InterPro" id="IPR025542">
    <property type="entry name" value="YacH"/>
</dbReference>
<dbReference type="GO" id="GO:0050897">
    <property type="term" value="F:cobalt ion binding"/>
    <property type="evidence" value="ECO:0007669"/>
    <property type="project" value="TreeGrafter"/>
</dbReference>
<dbReference type="Pfam" id="PF02151">
    <property type="entry name" value="UVR"/>
    <property type="match status" value="1"/>
</dbReference>
<feature type="domain" description="UVR" evidence="1">
    <location>
        <begin position="107"/>
        <end position="142"/>
    </location>
</feature>
<reference evidence="2" key="1">
    <citation type="journal article" date="2020" name="mSystems">
        <title>Genome- and Community-Level Interaction Insights into Carbon Utilization and Element Cycling Functions of Hydrothermarchaeota in Hydrothermal Sediment.</title>
        <authorList>
            <person name="Zhou Z."/>
            <person name="Liu Y."/>
            <person name="Xu W."/>
            <person name="Pan J."/>
            <person name="Luo Z.H."/>
            <person name="Li M."/>
        </authorList>
    </citation>
    <scope>NUCLEOTIDE SEQUENCE [LARGE SCALE GENOMIC DNA]</scope>
    <source>
        <strain evidence="2">SpSt-81</strain>
    </source>
</reference>
<protein>
    <submittedName>
        <fullName evidence="2">Excinuclease ABC subunit B</fullName>
    </submittedName>
</protein>
<dbReference type="AlphaFoldDB" id="A0A7C3RM22"/>
<evidence type="ECO:0000313" key="2">
    <source>
        <dbReference type="EMBL" id="HFX13464.1"/>
    </source>
</evidence>
<sequence>MKCDFCHKNLAIYLLEIKDEKGIRKYSLCGECLQEYIKKFFQNAFSQDKEEKRCPNCGRTWKKIEETGMVGCYYCYSIFKDELGEIIKSYHGNKEHKGKIPKNTSKKEDILRYKIELSKAVEEEDYEKAAKLRDFLNKLNERSG</sequence>
<evidence type="ECO:0000259" key="1">
    <source>
        <dbReference type="PROSITE" id="PS50151"/>
    </source>
</evidence>
<accession>A0A7C3RM22</accession>
<dbReference type="GO" id="GO:0008270">
    <property type="term" value="F:zinc ion binding"/>
    <property type="evidence" value="ECO:0007669"/>
    <property type="project" value="TreeGrafter"/>
</dbReference>
<name>A0A7C3RM22_DICTH</name>
<comment type="caution">
    <text evidence="2">The sequence shown here is derived from an EMBL/GenBank/DDBJ whole genome shotgun (WGS) entry which is preliminary data.</text>
</comment>
<dbReference type="EMBL" id="DTIN01000014">
    <property type="protein sequence ID" value="HFX13464.1"/>
    <property type="molecule type" value="Genomic_DNA"/>
</dbReference>
<dbReference type="PROSITE" id="PS50151">
    <property type="entry name" value="UVR"/>
    <property type="match status" value="1"/>
</dbReference>
<dbReference type="GO" id="GO:1990169">
    <property type="term" value="P:stress response to copper ion"/>
    <property type="evidence" value="ECO:0007669"/>
    <property type="project" value="TreeGrafter"/>
</dbReference>
<dbReference type="GO" id="GO:0046870">
    <property type="term" value="F:cadmium ion binding"/>
    <property type="evidence" value="ECO:0007669"/>
    <property type="project" value="TreeGrafter"/>
</dbReference>
<dbReference type="PANTHER" id="PTHR38430">
    <property type="entry name" value="PROTEIN-ARGININE KINASE ACTIVATOR PROTEIN"/>
    <property type="match status" value="1"/>
</dbReference>
<dbReference type="PANTHER" id="PTHR38430:SF1">
    <property type="entry name" value="PROTEIN-ARGININE KINASE ACTIVATOR PROTEIN"/>
    <property type="match status" value="1"/>
</dbReference>
<gene>
    <name evidence="2" type="ORF">ENW00_04780</name>
</gene>